<accession>A0A0F6W4Z9</accession>
<dbReference type="InterPro" id="IPR004155">
    <property type="entry name" value="PBS_lyase_HEAT"/>
</dbReference>
<dbReference type="InterPro" id="IPR016024">
    <property type="entry name" value="ARM-type_fold"/>
</dbReference>
<proteinExistence type="predicted"/>
<evidence type="ECO:0000313" key="2">
    <source>
        <dbReference type="Proteomes" id="UP000034883"/>
    </source>
</evidence>
<keyword evidence="2" id="KW-1185">Reference proteome</keyword>
<sequence>MLGRRCFALLLALATLLHLGFEWEGRAARLRRALGSPEAAERIEALRALARLPGDEVRDALLGALDDREREVRVEAVRAVGDARVVAAVPRLTEWLADPDADLRAVSAEALGAIGDASAVTALVRALGDARADVRRAAVDALAAIGGDEAIVPLVARLDDGDPDVRIAAVHALVALRDGRAIVPLVARARDDAPEVRAAVASALGDLGDPRGIAPLVQALDDTSADVQLAAIAALARIGDEDAAHALALRVSVPDERIARASTAALGRLPSARARTTLVEALARPALAPIAAEALRQRAARGDDQVVPALAEALDAAEARSSVDALARTMLELAPDVSLAPAAPALTRALEDGRGDAARVLAALGATGSDDALLPILERLRAPAAELRSAAIDALARWTTLRGPDGRAADPLLEAFDRTAPAAERASIARLLGAIGAPRALPSLHRALEGDDAVRLAAVEAIGAIGAPEGASSLIPLLDAPDARVRHAAARAIGASASDDVIGTLATRAVATTPVDRQALLVAIGAGARRLRANDALGAASSEHVRATLLELARSPDPELASAALAAMPADAALEPALIAMLEAAAPGRRAPIVAALASIDAPGARRAVIEAARRDDAAGLVALSRLGEHGDAASLAWLAGETPSMAWPRSAAASFAIARFARRGVLTREHEAVPCSLARSRDPWIRANAAIARAALGAGACADGADPIAWLAPGHAAVVRAAAARWAHAAAERGTIDADRAREALARCARDPIPSTARDACRAPALPAPDDRADVIAWSADGRDVLRRATLALRLPDGSVMVTRTDDLGRIQLDGVPRGALALDRPASLPLEP</sequence>
<dbReference type="GO" id="GO:0016491">
    <property type="term" value="F:oxidoreductase activity"/>
    <property type="evidence" value="ECO:0007669"/>
    <property type="project" value="TreeGrafter"/>
</dbReference>
<protein>
    <submittedName>
        <fullName evidence="1">HEAT repeat protein</fullName>
    </submittedName>
</protein>
<gene>
    <name evidence="1" type="ORF">DB32_004570</name>
</gene>
<dbReference type="RefSeq" id="WP_053234681.1">
    <property type="nucleotide sequence ID" value="NZ_CP011125.1"/>
</dbReference>
<name>A0A0F6W4Z9_9BACT</name>
<dbReference type="SUPFAM" id="SSF48371">
    <property type="entry name" value="ARM repeat"/>
    <property type="match status" value="3"/>
</dbReference>
<reference evidence="1 2" key="1">
    <citation type="submission" date="2015-03" db="EMBL/GenBank/DDBJ databases">
        <title>Genome assembly of Sandaracinus amylolyticus DSM 53668.</title>
        <authorList>
            <person name="Sharma G."/>
            <person name="Subramanian S."/>
        </authorList>
    </citation>
    <scope>NUCLEOTIDE SEQUENCE [LARGE SCALE GENOMIC DNA]</scope>
    <source>
        <strain evidence="1 2">DSM 53668</strain>
    </source>
</reference>
<dbReference type="InterPro" id="IPR011989">
    <property type="entry name" value="ARM-like"/>
</dbReference>
<dbReference type="Gene3D" id="1.25.10.10">
    <property type="entry name" value="Leucine-rich Repeat Variant"/>
    <property type="match status" value="3"/>
</dbReference>
<dbReference type="AlphaFoldDB" id="A0A0F6W4Z9"/>
<dbReference type="PANTHER" id="PTHR12697">
    <property type="entry name" value="PBS LYASE HEAT-LIKE PROTEIN"/>
    <property type="match status" value="1"/>
</dbReference>
<dbReference type="KEGG" id="samy:DB32_004570"/>
<dbReference type="SMART" id="SM00567">
    <property type="entry name" value="EZ_HEAT"/>
    <property type="match status" value="14"/>
</dbReference>
<dbReference type="InterPro" id="IPR000225">
    <property type="entry name" value="Armadillo"/>
</dbReference>
<dbReference type="SMART" id="SM00185">
    <property type="entry name" value="ARM"/>
    <property type="match status" value="3"/>
</dbReference>
<dbReference type="Pfam" id="PF13646">
    <property type="entry name" value="HEAT_2"/>
    <property type="match status" value="3"/>
</dbReference>
<dbReference type="STRING" id="927083.DB32_004570"/>
<dbReference type="Proteomes" id="UP000034883">
    <property type="component" value="Chromosome"/>
</dbReference>
<evidence type="ECO:0000313" key="1">
    <source>
        <dbReference type="EMBL" id="AKF07421.1"/>
    </source>
</evidence>
<dbReference type="EMBL" id="CP011125">
    <property type="protein sequence ID" value="AKF07421.1"/>
    <property type="molecule type" value="Genomic_DNA"/>
</dbReference>
<organism evidence="1 2">
    <name type="scientific">Sandaracinus amylolyticus</name>
    <dbReference type="NCBI Taxonomy" id="927083"/>
    <lineage>
        <taxon>Bacteria</taxon>
        <taxon>Pseudomonadati</taxon>
        <taxon>Myxococcota</taxon>
        <taxon>Polyangia</taxon>
        <taxon>Polyangiales</taxon>
        <taxon>Sandaracinaceae</taxon>
        <taxon>Sandaracinus</taxon>
    </lineage>
</organism>
<dbReference type="PANTHER" id="PTHR12697:SF5">
    <property type="entry name" value="DEOXYHYPUSINE HYDROXYLASE"/>
    <property type="match status" value="1"/>
</dbReference>